<dbReference type="Gene3D" id="1.20.120.550">
    <property type="entry name" value="Membrane associated eicosanoid/glutathione metabolism-like domain"/>
    <property type="match status" value="1"/>
</dbReference>
<evidence type="ECO:0000256" key="4">
    <source>
        <dbReference type="ARBA" id="ARBA00023136"/>
    </source>
</evidence>
<protein>
    <submittedName>
        <fullName evidence="7">Membrane protein</fullName>
    </submittedName>
</protein>
<keyword evidence="6" id="KW-0732">Signal</keyword>
<name>A0A0R0D8A1_9GAMM</name>
<organism evidence="7 8">
    <name type="scientific">Stenotrophomonas ginsengisoli</name>
    <dbReference type="NCBI Taxonomy" id="336566"/>
    <lineage>
        <taxon>Bacteria</taxon>
        <taxon>Pseudomonadati</taxon>
        <taxon>Pseudomonadota</taxon>
        <taxon>Gammaproteobacteria</taxon>
        <taxon>Lysobacterales</taxon>
        <taxon>Lysobacteraceae</taxon>
        <taxon>Stenotrophomonas</taxon>
    </lineage>
</organism>
<dbReference type="RefSeq" id="WP_057637503.1">
    <property type="nucleotide sequence ID" value="NZ_LDJM01000015.1"/>
</dbReference>
<feature type="chain" id="PRO_5006395297" evidence="6">
    <location>
        <begin position="20"/>
        <end position="132"/>
    </location>
</feature>
<accession>A0A0R0D8A1</accession>
<dbReference type="PANTHER" id="PTHR35371">
    <property type="entry name" value="INNER MEMBRANE PROTEIN"/>
    <property type="match status" value="1"/>
</dbReference>
<feature type="signal peptide" evidence="6">
    <location>
        <begin position="1"/>
        <end position="19"/>
    </location>
</feature>
<dbReference type="InterPro" id="IPR023352">
    <property type="entry name" value="MAPEG-like_dom_sf"/>
</dbReference>
<comment type="caution">
    <text evidence="7">The sequence shown here is derived from an EMBL/GenBank/DDBJ whole genome shotgun (WGS) entry which is preliminary data.</text>
</comment>
<comment type="subcellular location">
    <subcellularLocation>
        <location evidence="1">Membrane</location>
    </subcellularLocation>
</comment>
<dbReference type="InterPro" id="IPR001129">
    <property type="entry name" value="Membr-assoc_MAPEG"/>
</dbReference>
<keyword evidence="3 5" id="KW-1133">Transmembrane helix</keyword>
<dbReference type="AlphaFoldDB" id="A0A0R0D8A1"/>
<evidence type="ECO:0000256" key="5">
    <source>
        <dbReference type="SAM" id="Phobius"/>
    </source>
</evidence>
<dbReference type="GO" id="GO:0016020">
    <property type="term" value="C:membrane"/>
    <property type="evidence" value="ECO:0007669"/>
    <property type="project" value="UniProtKB-SubCell"/>
</dbReference>
<evidence type="ECO:0000313" key="8">
    <source>
        <dbReference type="Proteomes" id="UP000050956"/>
    </source>
</evidence>
<evidence type="ECO:0000256" key="1">
    <source>
        <dbReference type="ARBA" id="ARBA00004370"/>
    </source>
</evidence>
<keyword evidence="4 5" id="KW-0472">Membrane</keyword>
<keyword evidence="8" id="KW-1185">Reference proteome</keyword>
<dbReference type="SUPFAM" id="SSF161084">
    <property type="entry name" value="MAPEG domain-like"/>
    <property type="match status" value="1"/>
</dbReference>
<gene>
    <name evidence="7" type="ORF">ABB30_06480</name>
</gene>
<dbReference type="PANTHER" id="PTHR35371:SF1">
    <property type="entry name" value="BLR7753 PROTEIN"/>
    <property type="match status" value="1"/>
</dbReference>
<keyword evidence="2 5" id="KW-0812">Transmembrane</keyword>
<dbReference type="PATRIC" id="fig|336566.3.peg.643"/>
<dbReference type="OrthoDB" id="513661at2"/>
<dbReference type="STRING" id="336566.ABB30_06480"/>
<sequence>MTLATACVLIACLLPIVCAGIAKSPGFGKPRRDGGFDNRNPRAWMAGLEGWQARANAAQQNSFEALPIFIAGVLLAQQADVRQGLVDGLACAFIVLRAGYIAAYLRDTASLRSLLWAAAMVCCVGLFVCTAL</sequence>
<evidence type="ECO:0000256" key="6">
    <source>
        <dbReference type="SAM" id="SignalP"/>
    </source>
</evidence>
<dbReference type="Proteomes" id="UP000050956">
    <property type="component" value="Unassembled WGS sequence"/>
</dbReference>
<evidence type="ECO:0000256" key="2">
    <source>
        <dbReference type="ARBA" id="ARBA00022692"/>
    </source>
</evidence>
<reference evidence="7 8" key="1">
    <citation type="submission" date="2015-05" db="EMBL/GenBank/DDBJ databases">
        <title>Genome sequencing and analysis of members of genus Stenotrophomonas.</title>
        <authorList>
            <person name="Patil P.P."/>
            <person name="Midha S."/>
            <person name="Patil P.B."/>
        </authorList>
    </citation>
    <scope>NUCLEOTIDE SEQUENCE [LARGE SCALE GENOMIC DNA]</scope>
    <source>
        <strain evidence="7 8">DSM 24757</strain>
    </source>
</reference>
<dbReference type="EMBL" id="LDJM01000015">
    <property type="protein sequence ID" value="KRG77894.1"/>
    <property type="molecule type" value="Genomic_DNA"/>
</dbReference>
<dbReference type="Pfam" id="PF01124">
    <property type="entry name" value="MAPEG"/>
    <property type="match status" value="1"/>
</dbReference>
<feature type="transmembrane region" description="Helical" evidence="5">
    <location>
        <begin position="114"/>
        <end position="131"/>
    </location>
</feature>
<evidence type="ECO:0000256" key="3">
    <source>
        <dbReference type="ARBA" id="ARBA00022989"/>
    </source>
</evidence>
<proteinExistence type="predicted"/>
<evidence type="ECO:0000313" key="7">
    <source>
        <dbReference type="EMBL" id="KRG77894.1"/>
    </source>
</evidence>